<dbReference type="FunFam" id="2.60.40.10:FF:000463">
    <property type="entry name" value="Immunoglobulin heavy constant gamma 1"/>
    <property type="match status" value="1"/>
</dbReference>
<feature type="domain" description="Ig-like" evidence="2">
    <location>
        <begin position="5"/>
        <end position="107"/>
    </location>
</feature>
<dbReference type="Proteomes" id="UP000694409">
    <property type="component" value="Unassembled WGS sequence"/>
</dbReference>
<dbReference type="CDD" id="cd05768">
    <property type="entry name" value="IgC1_CH3_IgAGD_CH4_IgAEM"/>
    <property type="match status" value="1"/>
</dbReference>
<evidence type="ECO:0000313" key="4">
    <source>
        <dbReference type="Proteomes" id="UP000694409"/>
    </source>
</evidence>
<dbReference type="InterPro" id="IPR003597">
    <property type="entry name" value="Ig_C1-set"/>
</dbReference>
<dbReference type="PROSITE" id="PS50835">
    <property type="entry name" value="IG_LIKE"/>
    <property type="match status" value="1"/>
</dbReference>
<evidence type="ECO:0000259" key="2">
    <source>
        <dbReference type="PROSITE" id="PS50835"/>
    </source>
</evidence>
<dbReference type="InterPro" id="IPR003006">
    <property type="entry name" value="Ig/MHC_CS"/>
</dbReference>
<accession>A0A8C9UCA1</accession>
<proteinExistence type="predicted"/>
<dbReference type="SMART" id="SM00407">
    <property type="entry name" value="IGc1"/>
    <property type="match status" value="1"/>
</dbReference>
<reference evidence="3" key="2">
    <citation type="submission" date="2025-09" db="UniProtKB">
        <authorList>
            <consortium name="Ensembl"/>
        </authorList>
    </citation>
    <scope>IDENTIFICATION</scope>
</reference>
<dbReference type="InterPro" id="IPR007110">
    <property type="entry name" value="Ig-like_dom"/>
</dbReference>
<dbReference type="PANTHER" id="PTHR23411">
    <property type="entry name" value="TAPASIN"/>
    <property type="match status" value="1"/>
</dbReference>
<dbReference type="Pfam" id="PF07654">
    <property type="entry name" value="C1-set"/>
    <property type="match status" value="1"/>
</dbReference>
<dbReference type="AlphaFoldDB" id="A0A8C9UCA1"/>
<dbReference type="InterPro" id="IPR013783">
    <property type="entry name" value="Ig-like_fold"/>
</dbReference>
<dbReference type="GeneTree" id="ENSGT01030000234878"/>
<dbReference type="OMA" id="QLNAHET"/>
<name>A0A8C9UCA1_SERCA</name>
<dbReference type="Ensembl" id="ENSSCAT00000011408.1">
    <property type="protein sequence ID" value="ENSSCAP00000010085.1"/>
    <property type="gene ID" value="ENSSCAG00000007659.1"/>
</dbReference>
<dbReference type="PROSITE" id="PS00290">
    <property type="entry name" value="IG_MHC"/>
    <property type="match status" value="1"/>
</dbReference>
<dbReference type="Gene3D" id="2.60.40.10">
    <property type="entry name" value="Immunoglobulins"/>
    <property type="match status" value="1"/>
</dbReference>
<sequence length="130" mass="14068">GRRGPSQGLRLPPPPDDLALGESAILTCLADGFFPRDVLVTWTHLDVPVAPEKFSVLGPVLDAGGSGRFSVYSKLEVEVEEWRRGDVFGCVVGHEGVAMRFVQRNLDKSMARPANVNVSVILADSDTVCY</sequence>
<keyword evidence="1" id="KW-0393">Immunoglobulin domain</keyword>
<dbReference type="SUPFAM" id="SSF48726">
    <property type="entry name" value="Immunoglobulin"/>
    <property type="match status" value="1"/>
</dbReference>
<keyword evidence="4" id="KW-1185">Reference proteome</keyword>
<evidence type="ECO:0000256" key="1">
    <source>
        <dbReference type="ARBA" id="ARBA00023319"/>
    </source>
</evidence>
<evidence type="ECO:0000313" key="3">
    <source>
        <dbReference type="Ensembl" id="ENSSCAP00000010085.1"/>
    </source>
</evidence>
<dbReference type="InterPro" id="IPR050380">
    <property type="entry name" value="Immune_Resp_Modulators"/>
</dbReference>
<organism evidence="3 4">
    <name type="scientific">Serinus canaria</name>
    <name type="common">Island canary</name>
    <name type="synonym">Fringilla canaria</name>
    <dbReference type="NCBI Taxonomy" id="9135"/>
    <lineage>
        <taxon>Eukaryota</taxon>
        <taxon>Metazoa</taxon>
        <taxon>Chordata</taxon>
        <taxon>Craniata</taxon>
        <taxon>Vertebrata</taxon>
        <taxon>Euteleostomi</taxon>
        <taxon>Archelosauria</taxon>
        <taxon>Archosauria</taxon>
        <taxon>Dinosauria</taxon>
        <taxon>Saurischia</taxon>
        <taxon>Theropoda</taxon>
        <taxon>Coelurosauria</taxon>
        <taxon>Aves</taxon>
        <taxon>Neognathae</taxon>
        <taxon>Neoaves</taxon>
        <taxon>Telluraves</taxon>
        <taxon>Australaves</taxon>
        <taxon>Passeriformes</taxon>
        <taxon>Passeroidea</taxon>
        <taxon>Fringillidae</taxon>
        <taxon>Carduelinae</taxon>
        <taxon>Serinus</taxon>
    </lineage>
</organism>
<reference evidence="3" key="1">
    <citation type="submission" date="2025-08" db="UniProtKB">
        <authorList>
            <consortium name="Ensembl"/>
        </authorList>
    </citation>
    <scope>IDENTIFICATION</scope>
</reference>
<dbReference type="InterPro" id="IPR036179">
    <property type="entry name" value="Ig-like_dom_sf"/>
</dbReference>
<protein>
    <recommendedName>
        <fullName evidence="2">Ig-like domain-containing protein</fullName>
    </recommendedName>
</protein>